<reference evidence="6 7" key="1">
    <citation type="submission" date="2016-09" db="EMBL/GenBank/DDBJ databases">
        <authorList>
            <person name="Capua I."/>
            <person name="De Benedictis P."/>
            <person name="Joannis T."/>
            <person name="Lombin L.H."/>
            <person name="Cattoli G."/>
        </authorList>
    </citation>
    <scope>NUCLEOTIDE SEQUENCE [LARGE SCALE GENOMIC DNA]</scope>
    <source>
        <strain evidence="6 7">A7P-90m</strain>
    </source>
</reference>
<keyword evidence="2 5" id="KW-0812">Transmembrane</keyword>
<proteinExistence type="predicted"/>
<dbReference type="RefSeq" id="WP_212590554.1">
    <property type="nucleotide sequence ID" value="NZ_FMYP01000058.1"/>
</dbReference>
<evidence type="ECO:0000256" key="4">
    <source>
        <dbReference type="ARBA" id="ARBA00023136"/>
    </source>
</evidence>
<sequence length="349" mass="37331">MLSENTDDSALSDIYKQMSEIEKIHIGRVMDMLHELEPGITIPTPSLNSRFQVRVGKIIGFDFILNNLIKLEQTMGKNSLQMKRESGETQSGNEMNHATILTNIYESSTGVAGGNLAKLEGRHKSVGGNALRAAVMGANDGLVSNLSLIMGVAGASSGNKPIIIAGFAGMLAGSISMALGEWLSVQSSRELYMKQIQMEQTELETSPMEEQMELSLIYQSKGIAKDVAEQMASKVMENKETAVDTLVREELGIDQNDLGGSAWEAALTSFFLFTIGAVIPLVPFLFLSGYTATITSLGFSVIGLFILGAAITLFTGKSILFSGMRMVVFGLLAAAITFGIGKLIGVVVA</sequence>
<gene>
    <name evidence="6" type="ORF">SAMN05216323_10581</name>
</gene>
<dbReference type="InterPro" id="IPR008217">
    <property type="entry name" value="Ccc1_fam"/>
</dbReference>
<feature type="transmembrane region" description="Helical" evidence="5">
    <location>
        <begin position="292"/>
        <end position="314"/>
    </location>
</feature>
<evidence type="ECO:0000256" key="2">
    <source>
        <dbReference type="ARBA" id="ARBA00022692"/>
    </source>
</evidence>
<evidence type="ECO:0000313" key="6">
    <source>
        <dbReference type="EMBL" id="SDC87424.1"/>
    </source>
</evidence>
<dbReference type="PANTHER" id="PTHR31851">
    <property type="entry name" value="FE(2+)/MN(2+) TRANSPORTER PCL1"/>
    <property type="match status" value="1"/>
</dbReference>
<dbReference type="AlphaFoldDB" id="A0A1G6Q673"/>
<dbReference type="Pfam" id="PF01988">
    <property type="entry name" value="VIT1"/>
    <property type="match status" value="1"/>
</dbReference>
<organism evidence="6 7">
    <name type="scientific">Williamwhitmania taraxaci</name>
    <dbReference type="NCBI Taxonomy" id="1640674"/>
    <lineage>
        <taxon>Bacteria</taxon>
        <taxon>Pseudomonadati</taxon>
        <taxon>Bacteroidota</taxon>
        <taxon>Bacteroidia</taxon>
        <taxon>Bacteroidales</taxon>
        <taxon>Williamwhitmaniaceae</taxon>
        <taxon>Williamwhitmania</taxon>
    </lineage>
</organism>
<dbReference type="STRING" id="1640674.SAMN05216323_10581"/>
<keyword evidence="3 5" id="KW-1133">Transmembrane helix</keyword>
<feature type="transmembrane region" description="Helical" evidence="5">
    <location>
        <begin position="265"/>
        <end position="286"/>
    </location>
</feature>
<evidence type="ECO:0000256" key="3">
    <source>
        <dbReference type="ARBA" id="ARBA00022989"/>
    </source>
</evidence>
<protein>
    <submittedName>
        <fullName evidence="6">TIGR00267 family protein</fullName>
    </submittedName>
</protein>
<dbReference type="GO" id="GO:0012505">
    <property type="term" value="C:endomembrane system"/>
    <property type="evidence" value="ECO:0007669"/>
    <property type="project" value="UniProtKB-SubCell"/>
</dbReference>
<comment type="subcellular location">
    <subcellularLocation>
        <location evidence="1">Endomembrane system</location>
        <topology evidence="1">Multi-pass membrane protein</topology>
    </subcellularLocation>
</comment>
<name>A0A1G6Q673_9BACT</name>
<dbReference type="GO" id="GO:0030026">
    <property type="term" value="P:intracellular manganese ion homeostasis"/>
    <property type="evidence" value="ECO:0007669"/>
    <property type="project" value="InterPro"/>
</dbReference>
<evidence type="ECO:0000256" key="1">
    <source>
        <dbReference type="ARBA" id="ARBA00004127"/>
    </source>
</evidence>
<dbReference type="GO" id="GO:0005384">
    <property type="term" value="F:manganese ion transmembrane transporter activity"/>
    <property type="evidence" value="ECO:0007669"/>
    <property type="project" value="InterPro"/>
</dbReference>
<evidence type="ECO:0000256" key="5">
    <source>
        <dbReference type="SAM" id="Phobius"/>
    </source>
</evidence>
<accession>A0A1G6Q673</accession>
<keyword evidence="4 5" id="KW-0472">Membrane</keyword>
<feature type="transmembrane region" description="Helical" evidence="5">
    <location>
        <begin position="162"/>
        <end position="185"/>
    </location>
</feature>
<keyword evidence="7" id="KW-1185">Reference proteome</keyword>
<dbReference type="Proteomes" id="UP000199452">
    <property type="component" value="Unassembled WGS sequence"/>
</dbReference>
<dbReference type="EMBL" id="FMYP01000058">
    <property type="protein sequence ID" value="SDC87424.1"/>
    <property type="molecule type" value="Genomic_DNA"/>
</dbReference>
<evidence type="ECO:0000313" key="7">
    <source>
        <dbReference type="Proteomes" id="UP000199452"/>
    </source>
</evidence>
<feature type="transmembrane region" description="Helical" evidence="5">
    <location>
        <begin position="326"/>
        <end position="348"/>
    </location>
</feature>